<feature type="compositionally biased region" description="Basic and acidic residues" evidence="4">
    <location>
        <begin position="203"/>
        <end position="226"/>
    </location>
</feature>
<evidence type="ECO:0000256" key="4">
    <source>
        <dbReference type="SAM" id="MobiDB-lite"/>
    </source>
</evidence>
<evidence type="ECO:0000259" key="5">
    <source>
        <dbReference type="PROSITE" id="PS50157"/>
    </source>
</evidence>
<evidence type="ECO:0000256" key="2">
    <source>
        <dbReference type="PROSITE-ProRule" id="PRU00042"/>
    </source>
</evidence>
<feature type="domain" description="C2H2-type" evidence="5">
    <location>
        <begin position="29"/>
        <end position="52"/>
    </location>
</feature>
<feature type="region of interest" description="Disordered" evidence="4">
    <location>
        <begin position="165"/>
        <end position="249"/>
    </location>
</feature>
<feature type="compositionally biased region" description="Basic and acidic residues" evidence="4">
    <location>
        <begin position="181"/>
        <end position="191"/>
    </location>
</feature>
<keyword evidence="2" id="KW-0862">Zinc</keyword>
<evidence type="ECO:0000313" key="7">
    <source>
        <dbReference type="Proteomes" id="UP000829720"/>
    </source>
</evidence>
<feature type="non-terminal residue" evidence="6">
    <location>
        <position position="249"/>
    </location>
</feature>
<gene>
    <name evidence="6" type="ORF">AGOR_G00178610</name>
</gene>
<dbReference type="EMBL" id="JAERUA010000016">
    <property type="protein sequence ID" value="KAI1889374.1"/>
    <property type="molecule type" value="Genomic_DNA"/>
</dbReference>
<dbReference type="GO" id="GO:0008270">
    <property type="term" value="F:zinc ion binding"/>
    <property type="evidence" value="ECO:0007669"/>
    <property type="project" value="UniProtKB-KW"/>
</dbReference>
<dbReference type="InterPro" id="IPR013087">
    <property type="entry name" value="Znf_C2H2_type"/>
</dbReference>
<protein>
    <recommendedName>
        <fullName evidence="5">C2H2-type domain-containing protein</fullName>
    </recommendedName>
</protein>
<keyword evidence="2" id="KW-0863">Zinc-finger</keyword>
<accession>A0A8T3D159</accession>
<keyword evidence="7" id="KW-1185">Reference proteome</keyword>
<dbReference type="OrthoDB" id="515971at2759"/>
<dbReference type="GO" id="GO:0036064">
    <property type="term" value="C:ciliary basal body"/>
    <property type="evidence" value="ECO:0007669"/>
    <property type="project" value="TreeGrafter"/>
</dbReference>
<dbReference type="PROSITE" id="PS00028">
    <property type="entry name" value="ZINC_FINGER_C2H2_1"/>
    <property type="match status" value="1"/>
</dbReference>
<dbReference type="InterPro" id="IPR051241">
    <property type="entry name" value="DZIP_RILPL"/>
</dbReference>
<dbReference type="PANTHER" id="PTHR21502:SF8">
    <property type="entry name" value="CILIUM ASSEMBLY PROTEIN DZIP1L"/>
    <property type="match status" value="1"/>
</dbReference>
<dbReference type="Proteomes" id="UP000829720">
    <property type="component" value="Unassembled WGS sequence"/>
</dbReference>
<sequence length="249" mass="29544">MHGTGYAGLTSVNASAWVTLPRPGRSFSFQCQCCEKSFINYSYLQSHLQRRHPEFTDAERQKNRQVEQMEDGIEELKERLRLTQSRLEAEREAEALRRKQELEQQQRKEASERQELESWKEEERKKFQQEIQDLKHLLLQEFKDISSQSSSIEAKLQELQTRPATVSNLGVLHDEDDEREDREGREKEMRGRMAQQKSKWRKKLQDLQKTHMQEKQDLQNDNERLRMALSSDQKMALHSLQKQINSLSS</sequence>
<dbReference type="PROSITE" id="PS50157">
    <property type="entry name" value="ZINC_FINGER_C2H2_2"/>
    <property type="match status" value="1"/>
</dbReference>
<reference evidence="6" key="1">
    <citation type="submission" date="2021-01" db="EMBL/GenBank/DDBJ databases">
        <authorList>
            <person name="Zahm M."/>
            <person name="Roques C."/>
            <person name="Cabau C."/>
            <person name="Klopp C."/>
            <person name="Donnadieu C."/>
            <person name="Jouanno E."/>
            <person name="Lampietro C."/>
            <person name="Louis A."/>
            <person name="Herpin A."/>
            <person name="Echchiki A."/>
            <person name="Berthelot C."/>
            <person name="Parey E."/>
            <person name="Roest-Crollius H."/>
            <person name="Braasch I."/>
            <person name="Postlethwait J."/>
            <person name="Bobe J."/>
            <person name="Montfort J."/>
            <person name="Bouchez O."/>
            <person name="Begum T."/>
            <person name="Mejri S."/>
            <person name="Adams A."/>
            <person name="Chen W.-J."/>
            <person name="Guiguen Y."/>
        </authorList>
    </citation>
    <scope>NUCLEOTIDE SEQUENCE</scope>
    <source>
        <tissue evidence="6">Blood</tissue>
    </source>
</reference>
<keyword evidence="2" id="KW-0479">Metal-binding</keyword>
<evidence type="ECO:0000313" key="6">
    <source>
        <dbReference type="EMBL" id="KAI1889374.1"/>
    </source>
</evidence>
<name>A0A8T3D159_9TELE</name>
<dbReference type="GO" id="GO:0005737">
    <property type="term" value="C:cytoplasm"/>
    <property type="evidence" value="ECO:0007669"/>
    <property type="project" value="TreeGrafter"/>
</dbReference>
<comment type="caution">
    <text evidence="6">The sequence shown here is derived from an EMBL/GenBank/DDBJ whole genome shotgun (WGS) entry which is preliminary data.</text>
</comment>
<dbReference type="Gene3D" id="3.30.160.60">
    <property type="entry name" value="Classic Zinc Finger"/>
    <property type="match status" value="1"/>
</dbReference>
<feature type="coiled-coil region" evidence="3">
    <location>
        <begin position="59"/>
        <end position="122"/>
    </location>
</feature>
<evidence type="ECO:0000256" key="1">
    <source>
        <dbReference type="ARBA" id="ARBA00023054"/>
    </source>
</evidence>
<keyword evidence="1 3" id="KW-0175">Coiled coil</keyword>
<dbReference type="PANTHER" id="PTHR21502">
    <property type="entry name" value="ZINC FINGER PROTEIN DZIP1"/>
    <property type="match status" value="1"/>
</dbReference>
<organism evidence="6 7">
    <name type="scientific">Albula goreensis</name>
    <dbReference type="NCBI Taxonomy" id="1534307"/>
    <lineage>
        <taxon>Eukaryota</taxon>
        <taxon>Metazoa</taxon>
        <taxon>Chordata</taxon>
        <taxon>Craniata</taxon>
        <taxon>Vertebrata</taxon>
        <taxon>Euteleostomi</taxon>
        <taxon>Actinopterygii</taxon>
        <taxon>Neopterygii</taxon>
        <taxon>Teleostei</taxon>
        <taxon>Albuliformes</taxon>
        <taxon>Albulidae</taxon>
        <taxon>Albula</taxon>
    </lineage>
</organism>
<proteinExistence type="predicted"/>
<dbReference type="GO" id="GO:0060271">
    <property type="term" value="P:cilium assembly"/>
    <property type="evidence" value="ECO:0007669"/>
    <property type="project" value="TreeGrafter"/>
</dbReference>
<evidence type="ECO:0000256" key="3">
    <source>
        <dbReference type="SAM" id="Coils"/>
    </source>
</evidence>
<feature type="compositionally biased region" description="Polar residues" evidence="4">
    <location>
        <begin position="240"/>
        <end position="249"/>
    </location>
</feature>
<dbReference type="AlphaFoldDB" id="A0A8T3D159"/>